<evidence type="ECO:0000313" key="8">
    <source>
        <dbReference type="Proteomes" id="UP000683507"/>
    </source>
</evidence>
<dbReference type="PRINTS" id="PR01021">
    <property type="entry name" value="OMPADOMAIN"/>
</dbReference>
<dbReference type="Gene3D" id="2.60.40.10">
    <property type="entry name" value="Immunoglobulins"/>
    <property type="match status" value="2"/>
</dbReference>
<evidence type="ECO:0000256" key="2">
    <source>
        <dbReference type="ARBA" id="ARBA00022729"/>
    </source>
</evidence>
<reference evidence="7" key="1">
    <citation type="submission" date="2021-04" db="EMBL/GenBank/DDBJ databases">
        <authorList>
            <person name="Rodrigo-Torres L."/>
            <person name="Arahal R. D."/>
            <person name="Lucena T."/>
        </authorList>
    </citation>
    <scope>NUCLEOTIDE SEQUENCE</scope>
    <source>
        <strain evidence="7">AS29M-1</strain>
    </source>
</reference>
<dbReference type="InterPro" id="IPR006664">
    <property type="entry name" value="OMP_bac"/>
</dbReference>
<organism evidence="7 8">
    <name type="scientific">Parvicella tangerina</name>
    <dbReference type="NCBI Taxonomy" id="2829795"/>
    <lineage>
        <taxon>Bacteria</taxon>
        <taxon>Pseudomonadati</taxon>
        <taxon>Bacteroidota</taxon>
        <taxon>Flavobacteriia</taxon>
        <taxon>Flavobacteriales</taxon>
        <taxon>Parvicellaceae</taxon>
        <taxon>Parvicella</taxon>
    </lineage>
</organism>
<keyword evidence="7" id="KW-0449">Lipoprotein</keyword>
<dbReference type="Proteomes" id="UP000683507">
    <property type="component" value="Chromosome"/>
</dbReference>
<dbReference type="PROSITE" id="PS51123">
    <property type="entry name" value="OMPA_2"/>
    <property type="match status" value="1"/>
</dbReference>
<evidence type="ECO:0000256" key="3">
    <source>
        <dbReference type="ARBA" id="ARBA00023136"/>
    </source>
</evidence>
<dbReference type="InterPro" id="IPR011659">
    <property type="entry name" value="WD40"/>
</dbReference>
<dbReference type="RefSeq" id="WP_258541685.1">
    <property type="nucleotide sequence ID" value="NZ_OU015584.1"/>
</dbReference>
<dbReference type="KEGG" id="ptan:CRYO30217_01485"/>
<comment type="subcellular location">
    <subcellularLocation>
        <location evidence="1">Membrane</location>
    </subcellularLocation>
</comment>
<dbReference type="InterPro" id="IPR011042">
    <property type="entry name" value="6-blade_b-propeller_TolB-like"/>
</dbReference>
<dbReference type="PANTHER" id="PTHR23303:SF14">
    <property type="entry name" value="BOS COMPLEX SUBUNIT NOMO1-RELATED"/>
    <property type="match status" value="1"/>
</dbReference>
<dbReference type="InterPro" id="IPR006665">
    <property type="entry name" value="OmpA-like"/>
</dbReference>
<dbReference type="SUPFAM" id="SSF82171">
    <property type="entry name" value="DPP6 N-terminal domain-like"/>
    <property type="match status" value="1"/>
</dbReference>
<sequence length="910" mass="103362">MKTFRITRKSILFAGVFVQSLVAMAFSQPDPPTTGVVIGDKEVVFEVHNVYGLNSEYAEFSPVLFKNELVFASDRVFDYRNLGEDNWEANKYINIFKATVEYRQADSIVFEKVGIYDRIFMEDDHSGPICFSADGKKAIFTKVSHRDARKSGFGEKTGLFAKTKIHPQLYEATFNDGKWSDIEKLSFVKVNKTYGHPTLSSDGNTLYFVSDEFGGKGGKDIFKVEMTTNGWGEPKAINALNTSSDELFPTIVGKDLYFASNGRGGEGGLDLFVARFEGGEWTEPINLGPTINTSADEFGIVFNPDHMSGYFTSNRENGEGADDIYYFDKIETVVVEDNSISGKFKYKLLQDKNPEGLEVMLLDEDGNLVATTRTNEDGSFNFKNLKSDQRYTVKLGKDGEDVELTLFGQESDAFLVANKDGEFVYRKLSDDNVGTLSLMDEESIDPVTREGTLSGQFVYTKLGDDAGGMEVLLLDEDGNIVQRTTTDENGNFIFKKLPSDQNYTIKTMEYSEDLELYIYNNSDQVTATLASDADGQFVYRKLDPDYASDLDNLKVDDEELKFEGMTHMISGEFKYRNLETPMKVVEYEIYDEDMTLLKKGETNEGSFFRHFSMPEVDKLVFKIDGDKYKEDVDLLILDRNKEIVIQLDKNEEGYFIYQKLKGDGDELMTEEELLATLKNEQGVAGQFLYKKLKTDNSFLEYEIYDEDGNLVKRGKTDRFGFFSEPDLDKNGKFKFKLLNGNENVKLRMYSDEDGELVVLDRGDDDFFAFGKLDDGSTALNIENESENEMLVRYNQGKLINNLFYAHNIYKLSGANKKKMDEIVTFLNNNKEAKIIVSAHASLIGSDEYNEKLSERRMQEVVNYLLDAGVEESRFKGQYFGEDNPLVDCSKKKCDESDHRQNRRTEISIVK</sequence>
<evidence type="ECO:0000256" key="4">
    <source>
        <dbReference type="PROSITE-ProRule" id="PRU00473"/>
    </source>
</evidence>
<feature type="signal peptide" evidence="5">
    <location>
        <begin position="1"/>
        <end position="25"/>
    </location>
</feature>
<keyword evidence="2 5" id="KW-0732">Signal</keyword>
<evidence type="ECO:0000256" key="1">
    <source>
        <dbReference type="ARBA" id="ARBA00004370"/>
    </source>
</evidence>
<protein>
    <submittedName>
        <fullName evidence="7">Peptidoglycan-associated lipoprotein</fullName>
    </submittedName>
</protein>
<dbReference type="InterPro" id="IPR013783">
    <property type="entry name" value="Ig-like_fold"/>
</dbReference>
<dbReference type="CDD" id="cd07185">
    <property type="entry name" value="OmpA_C-like"/>
    <property type="match status" value="1"/>
</dbReference>
<dbReference type="InterPro" id="IPR036737">
    <property type="entry name" value="OmpA-like_sf"/>
</dbReference>
<keyword evidence="3 4" id="KW-0472">Membrane</keyword>
<dbReference type="Pfam" id="PF00691">
    <property type="entry name" value="OmpA"/>
    <property type="match status" value="1"/>
</dbReference>
<dbReference type="GO" id="GO:0016020">
    <property type="term" value="C:membrane"/>
    <property type="evidence" value="ECO:0007669"/>
    <property type="project" value="UniProtKB-SubCell"/>
</dbReference>
<dbReference type="Gene3D" id="2.120.10.30">
    <property type="entry name" value="TolB, C-terminal domain"/>
    <property type="match status" value="1"/>
</dbReference>
<evidence type="ECO:0000259" key="6">
    <source>
        <dbReference type="PROSITE" id="PS51123"/>
    </source>
</evidence>
<dbReference type="Gene3D" id="3.30.1330.60">
    <property type="entry name" value="OmpA-like domain"/>
    <property type="match status" value="1"/>
</dbReference>
<gene>
    <name evidence="7" type="primary">pal_13</name>
    <name evidence="7" type="ORF">CRYO30217_01485</name>
</gene>
<dbReference type="SUPFAM" id="SSF103088">
    <property type="entry name" value="OmpA-like"/>
    <property type="match status" value="1"/>
</dbReference>
<dbReference type="PANTHER" id="PTHR23303">
    <property type="entry name" value="CARBOXYPEPTIDASE REGULATORY REGION-CONTAINING"/>
    <property type="match status" value="1"/>
</dbReference>
<evidence type="ECO:0000313" key="7">
    <source>
        <dbReference type="EMBL" id="CAG5080928.1"/>
    </source>
</evidence>
<dbReference type="SUPFAM" id="SSF49478">
    <property type="entry name" value="Cna protein B-type domain"/>
    <property type="match status" value="1"/>
</dbReference>
<dbReference type="AlphaFoldDB" id="A0A916JMJ0"/>
<dbReference type="Pfam" id="PF07676">
    <property type="entry name" value="PD40"/>
    <property type="match status" value="1"/>
</dbReference>
<keyword evidence="8" id="KW-1185">Reference proteome</keyword>
<proteinExistence type="predicted"/>
<feature type="chain" id="PRO_5036942068" evidence="5">
    <location>
        <begin position="26"/>
        <end position="910"/>
    </location>
</feature>
<accession>A0A916JMJ0</accession>
<dbReference type="InterPro" id="IPR051417">
    <property type="entry name" value="SDr/BOS_complex"/>
</dbReference>
<evidence type="ECO:0000256" key="5">
    <source>
        <dbReference type="SAM" id="SignalP"/>
    </source>
</evidence>
<feature type="domain" description="OmpA-like" evidence="6">
    <location>
        <begin position="791"/>
        <end position="910"/>
    </location>
</feature>
<name>A0A916JMJ0_9FLAO</name>
<dbReference type="SUPFAM" id="SSF117074">
    <property type="entry name" value="Hypothetical protein PA1324"/>
    <property type="match status" value="1"/>
</dbReference>
<dbReference type="EMBL" id="OU015584">
    <property type="protein sequence ID" value="CAG5080928.1"/>
    <property type="molecule type" value="Genomic_DNA"/>
</dbReference>